<dbReference type="CDD" id="cd02908">
    <property type="entry name" value="Macro_OAADPr_deacetylase"/>
    <property type="match status" value="1"/>
</dbReference>
<dbReference type="NCBIfam" id="NF003163">
    <property type="entry name" value="PRK04143.1"/>
    <property type="match status" value="1"/>
</dbReference>
<name>A0AAW5C6J2_9FIRM</name>
<proteinExistence type="predicted"/>
<dbReference type="RefSeq" id="WP_177316290.1">
    <property type="nucleotide sequence ID" value="NZ_CAXTHN010000025.1"/>
</dbReference>
<dbReference type="AlphaFoldDB" id="A0AAW5C6J2"/>
<dbReference type="PANTHER" id="PTHR11106:SF27">
    <property type="entry name" value="MACRO DOMAIN-CONTAINING PROTEIN"/>
    <property type="match status" value="1"/>
</dbReference>
<dbReference type="EMBL" id="JAKNGE010000041">
    <property type="protein sequence ID" value="MCG4748659.1"/>
    <property type="molecule type" value="Genomic_DNA"/>
</dbReference>
<reference evidence="2" key="1">
    <citation type="submission" date="2022-01" db="EMBL/GenBank/DDBJ databases">
        <title>Collection of gut derived symbiotic bacterial strains cultured from healthy donors.</title>
        <authorList>
            <person name="Lin H."/>
            <person name="Kohout C."/>
            <person name="Waligurski E."/>
            <person name="Pamer E.G."/>
        </authorList>
    </citation>
    <scope>NUCLEOTIDE SEQUENCE</scope>
    <source>
        <strain evidence="2">DFI.6.55</strain>
    </source>
</reference>
<dbReference type="SMART" id="SM00506">
    <property type="entry name" value="A1pp"/>
    <property type="match status" value="1"/>
</dbReference>
<dbReference type="Gene3D" id="3.40.220.10">
    <property type="entry name" value="Leucine Aminopeptidase, subunit E, domain 1"/>
    <property type="match status" value="1"/>
</dbReference>
<dbReference type="InterPro" id="IPR002589">
    <property type="entry name" value="Macro_dom"/>
</dbReference>
<gene>
    <name evidence="2" type="ORF">L0N08_24915</name>
</gene>
<evidence type="ECO:0000313" key="3">
    <source>
        <dbReference type="Proteomes" id="UP001299608"/>
    </source>
</evidence>
<keyword evidence="2" id="KW-0378">Hydrolase</keyword>
<organism evidence="2 3">
    <name type="scientific">Enterocloster aldenensis</name>
    <dbReference type="NCBI Taxonomy" id="358742"/>
    <lineage>
        <taxon>Bacteria</taxon>
        <taxon>Bacillati</taxon>
        <taxon>Bacillota</taxon>
        <taxon>Clostridia</taxon>
        <taxon>Lachnospirales</taxon>
        <taxon>Lachnospiraceae</taxon>
        <taxon>Enterocloster</taxon>
    </lineage>
</organism>
<dbReference type="SUPFAM" id="SSF52949">
    <property type="entry name" value="Macro domain-like"/>
    <property type="match status" value="1"/>
</dbReference>
<protein>
    <submittedName>
        <fullName evidence="2">Protein-ADP-ribose hydrolase</fullName>
    </submittedName>
</protein>
<comment type="caution">
    <text evidence="2">The sequence shown here is derived from an EMBL/GenBank/DDBJ whole genome shotgun (WGS) entry which is preliminary data.</text>
</comment>
<dbReference type="PANTHER" id="PTHR11106">
    <property type="entry name" value="GANGLIOSIDE INDUCED DIFFERENTIATION ASSOCIATED PROTEIN 2-RELATED"/>
    <property type="match status" value="1"/>
</dbReference>
<dbReference type="InterPro" id="IPR043472">
    <property type="entry name" value="Macro_dom-like"/>
</dbReference>
<sequence>MTHEEEREYLIEVLLTEMPQYRHMDIPGDEEARWRLLRSLFNLRPPMPAGLDFLSVQDKYLSEEVRRRGVVDSRFLKNVGKDRRVFLWQGDITRLKADAIVNAANSGLLGCFHPCHSCIDNMIHTYAGVQLRLACNDIIRAQGQEERVGSAKITPGFNLPARYVLHTVGPNITGPLDRKDCRLLAGCYEACLELAAEHDIQSIAFCCISTGVFHFPQEKAAEIAVETVSRFLEHDSSLRQVIFNVFTDTDRELYRRIVWDGHHPSE</sequence>
<dbReference type="PROSITE" id="PS51154">
    <property type="entry name" value="MACRO"/>
    <property type="match status" value="1"/>
</dbReference>
<dbReference type="GO" id="GO:0016787">
    <property type="term" value="F:hydrolase activity"/>
    <property type="evidence" value="ECO:0007669"/>
    <property type="project" value="UniProtKB-KW"/>
</dbReference>
<dbReference type="Pfam" id="PF01661">
    <property type="entry name" value="Macro"/>
    <property type="match status" value="1"/>
</dbReference>
<feature type="domain" description="Macro" evidence="1">
    <location>
        <begin position="72"/>
        <end position="262"/>
    </location>
</feature>
<evidence type="ECO:0000259" key="1">
    <source>
        <dbReference type="PROSITE" id="PS51154"/>
    </source>
</evidence>
<evidence type="ECO:0000313" key="2">
    <source>
        <dbReference type="EMBL" id="MCG4748659.1"/>
    </source>
</evidence>
<accession>A0AAW5C6J2</accession>
<dbReference type="Proteomes" id="UP001299608">
    <property type="component" value="Unassembled WGS sequence"/>
</dbReference>